<dbReference type="RefSeq" id="XP_020436856.1">
    <property type="nucleotide sequence ID" value="XM_020572739.1"/>
</dbReference>
<organism evidence="2 3">
    <name type="scientific">Heterostelium pallidum (strain ATCC 26659 / Pp 5 / PN500)</name>
    <name type="common">Cellular slime mold</name>
    <name type="synonym">Polysphondylium pallidum</name>
    <dbReference type="NCBI Taxonomy" id="670386"/>
    <lineage>
        <taxon>Eukaryota</taxon>
        <taxon>Amoebozoa</taxon>
        <taxon>Evosea</taxon>
        <taxon>Eumycetozoa</taxon>
        <taxon>Dictyostelia</taxon>
        <taxon>Acytosteliales</taxon>
        <taxon>Acytosteliaceae</taxon>
        <taxon>Heterostelium</taxon>
    </lineage>
</organism>
<dbReference type="GeneID" id="31357264"/>
<keyword evidence="3" id="KW-1185">Reference proteome</keyword>
<dbReference type="Proteomes" id="UP000001396">
    <property type="component" value="Unassembled WGS sequence"/>
</dbReference>
<feature type="region of interest" description="Disordered" evidence="1">
    <location>
        <begin position="1"/>
        <end position="22"/>
    </location>
</feature>
<accession>D3B0C0</accession>
<evidence type="ECO:0000256" key="1">
    <source>
        <dbReference type="SAM" id="MobiDB-lite"/>
    </source>
</evidence>
<dbReference type="AlphaFoldDB" id="D3B0C0"/>
<proteinExistence type="predicted"/>
<evidence type="ECO:0000313" key="3">
    <source>
        <dbReference type="Proteomes" id="UP000001396"/>
    </source>
</evidence>
<gene>
    <name evidence="2" type="ORF">PPL_01736</name>
</gene>
<comment type="caution">
    <text evidence="2">The sequence shown here is derived from an EMBL/GenBank/DDBJ whole genome shotgun (WGS) entry which is preliminary data.</text>
</comment>
<dbReference type="InParanoid" id="D3B0C0"/>
<dbReference type="EMBL" id="ADBJ01000008">
    <property type="protein sequence ID" value="EFA84744.1"/>
    <property type="molecule type" value="Genomic_DNA"/>
</dbReference>
<sequence>MTDTTELIVRPSDPRRTPSWKSVLATEPSGALGLPLYTLTPTQVVTYNTKQNQPIHEKNCTQQNSHQILWHVS</sequence>
<protein>
    <submittedName>
        <fullName evidence="2">Uncharacterized protein</fullName>
    </submittedName>
</protein>
<evidence type="ECO:0000313" key="2">
    <source>
        <dbReference type="EMBL" id="EFA84744.1"/>
    </source>
</evidence>
<name>D3B0C0_HETP5</name>
<reference evidence="2 3" key="1">
    <citation type="journal article" date="2011" name="Genome Res.">
        <title>Phylogeny-wide analysis of social amoeba genomes highlights ancient origins for complex intercellular communication.</title>
        <authorList>
            <person name="Heidel A.J."/>
            <person name="Lawal H.M."/>
            <person name="Felder M."/>
            <person name="Schilde C."/>
            <person name="Helps N.R."/>
            <person name="Tunggal B."/>
            <person name="Rivero F."/>
            <person name="John U."/>
            <person name="Schleicher M."/>
            <person name="Eichinger L."/>
            <person name="Platzer M."/>
            <person name="Noegel A.A."/>
            <person name="Schaap P."/>
            <person name="Gloeckner G."/>
        </authorList>
    </citation>
    <scope>NUCLEOTIDE SEQUENCE [LARGE SCALE GENOMIC DNA]</scope>
    <source>
        <strain evidence="3">ATCC 26659 / Pp 5 / PN500</strain>
    </source>
</reference>